<organism evidence="5 6">
    <name type="scientific">Yinghuangia soli</name>
    <dbReference type="NCBI Taxonomy" id="2908204"/>
    <lineage>
        <taxon>Bacteria</taxon>
        <taxon>Bacillati</taxon>
        <taxon>Actinomycetota</taxon>
        <taxon>Actinomycetes</taxon>
        <taxon>Kitasatosporales</taxon>
        <taxon>Streptomycetaceae</taxon>
        <taxon>Yinghuangia</taxon>
    </lineage>
</organism>
<dbReference type="GO" id="GO:0004499">
    <property type="term" value="F:N,N-dimethylaniline monooxygenase activity"/>
    <property type="evidence" value="ECO:0007669"/>
    <property type="project" value="InterPro"/>
</dbReference>
<comment type="similarity">
    <text evidence="1">Belongs to the FAD-binding monooxygenase family.</text>
</comment>
<evidence type="ECO:0000256" key="2">
    <source>
        <dbReference type="ARBA" id="ARBA00022630"/>
    </source>
</evidence>
<name>A0AA41U1U5_9ACTN</name>
<dbReference type="AlphaFoldDB" id="A0AA41U1U5"/>
<dbReference type="InterPro" id="IPR051209">
    <property type="entry name" value="FAD-bind_Monooxygenase_sf"/>
</dbReference>
<comment type="caution">
    <text evidence="5">The sequence shown here is derived from an EMBL/GenBank/DDBJ whole genome shotgun (WGS) entry which is preliminary data.</text>
</comment>
<evidence type="ECO:0000256" key="1">
    <source>
        <dbReference type="ARBA" id="ARBA00010139"/>
    </source>
</evidence>
<sequence>MVLTHLTRDLSLLERFAKVCDPSHAETGAEPDADAIRDLLAEVLTSGRPVDTTPLTDALFQRLASAYVHEPVDEEFIPLLLDQCGFAKLAPEPSHPPKALSRQRDFHVAVIGAGLSGICAGVKLGEAGYSYRIYDRNEDVGGTWLTNVYPGVGVDTPSHFYSYSFEVNPDWPEFYSKGEYVLDYLRRCADGYGVRDHVEFQTEVLSCAYDDASKRWAVTVRDRRGQERVDWADAVITAIGVFQGAVRPDIPGLDEFAGIAVHTAEWDPDLDLTGRRVAMIGTGASSMQVGPAIVDDVAQLTVFQRSPSWIMPRRKDDLTVSEGANWAMRHVPFYGEWFRFFTYWFASDGNFVRVVIDPEWHMPEVSVSKPSEDLRQWLLAYAREELADRPDLLERVIPDYPPFGKRILRDSNWYRMLRQDHVELVTDAIERATTGGLVTADGREVPADVLILATGYQVLPMLGQIDITGRNGTALTDVWGHDEPRAHLGTTVPGFPNLFVLAGPNSAPNHGAGVNILAESQIHYIVGCLDLLHERGARVLEPRQDVHDAYNERVDEALEGRVWSHPSVRSYYQNSSGRVIVSCPWRLVDYWSMLRVPDEDEYILS</sequence>
<dbReference type="GO" id="GO:0050661">
    <property type="term" value="F:NADP binding"/>
    <property type="evidence" value="ECO:0007669"/>
    <property type="project" value="InterPro"/>
</dbReference>
<keyword evidence="4" id="KW-0560">Oxidoreductase</keyword>
<proteinExistence type="inferred from homology"/>
<dbReference type="Gene3D" id="3.50.50.60">
    <property type="entry name" value="FAD/NAD(P)-binding domain"/>
    <property type="match status" value="2"/>
</dbReference>
<evidence type="ECO:0000313" key="6">
    <source>
        <dbReference type="Proteomes" id="UP001165378"/>
    </source>
</evidence>
<keyword evidence="6" id="KW-1185">Reference proteome</keyword>
<keyword evidence="2" id="KW-0285">Flavoprotein</keyword>
<dbReference type="EMBL" id="JAKFHA010000021">
    <property type="protein sequence ID" value="MCF2531103.1"/>
    <property type="molecule type" value="Genomic_DNA"/>
</dbReference>
<dbReference type="InterPro" id="IPR036188">
    <property type="entry name" value="FAD/NAD-bd_sf"/>
</dbReference>
<dbReference type="SUPFAM" id="SSF51905">
    <property type="entry name" value="FAD/NAD(P)-binding domain"/>
    <property type="match status" value="1"/>
</dbReference>
<accession>A0AA41U1U5</accession>
<gene>
    <name evidence="5" type="ORF">LZ495_28345</name>
</gene>
<dbReference type="Pfam" id="PF00743">
    <property type="entry name" value="FMO-like"/>
    <property type="match status" value="1"/>
</dbReference>
<dbReference type="Proteomes" id="UP001165378">
    <property type="component" value="Unassembled WGS sequence"/>
</dbReference>
<evidence type="ECO:0000313" key="5">
    <source>
        <dbReference type="EMBL" id="MCF2531103.1"/>
    </source>
</evidence>
<reference evidence="5" key="1">
    <citation type="submission" date="2022-01" db="EMBL/GenBank/DDBJ databases">
        <title>Genome-Based Taxonomic Classification of the Phylum Actinobacteria.</title>
        <authorList>
            <person name="Gao Y."/>
        </authorList>
    </citation>
    <scope>NUCLEOTIDE SEQUENCE</scope>
    <source>
        <strain evidence="5">KLBMP 8922</strain>
    </source>
</reference>
<dbReference type="RefSeq" id="WP_235055772.1">
    <property type="nucleotide sequence ID" value="NZ_JAKFHA010000021.1"/>
</dbReference>
<dbReference type="PANTHER" id="PTHR42877">
    <property type="entry name" value="L-ORNITHINE N(5)-MONOOXYGENASE-RELATED"/>
    <property type="match status" value="1"/>
</dbReference>
<evidence type="ECO:0000256" key="3">
    <source>
        <dbReference type="ARBA" id="ARBA00022827"/>
    </source>
</evidence>
<dbReference type="InterPro" id="IPR020946">
    <property type="entry name" value="Flavin_mOase-like"/>
</dbReference>
<dbReference type="PANTHER" id="PTHR42877:SF4">
    <property type="entry name" value="FAD_NAD(P)-BINDING DOMAIN-CONTAINING PROTEIN-RELATED"/>
    <property type="match status" value="1"/>
</dbReference>
<evidence type="ECO:0000256" key="4">
    <source>
        <dbReference type="ARBA" id="ARBA00023002"/>
    </source>
</evidence>
<protein>
    <submittedName>
        <fullName evidence="5">NAD(P)/FAD-dependent oxidoreductase</fullName>
    </submittedName>
</protein>
<keyword evidence="3" id="KW-0274">FAD</keyword>
<dbReference type="GO" id="GO:0050660">
    <property type="term" value="F:flavin adenine dinucleotide binding"/>
    <property type="evidence" value="ECO:0007669"/>
    <property type="project" value="InterPro"/>
</dbReference>